<reference evidence="2 3" key="1">
    <citation type="journal article" date="2020" name="Mol. Plant">
        <title>The Chromosome-Based Rubber Tree Genome Provides New Insights into Spurge Genome Evolution and Rubber Biosynthesis.</title>
        <authorList>
            <person name="Liu J."/>
            <person name="Shi C."/>
            <person name="Shi C.C."/>
            <person name="Li W."/>
            <person name="Zhang Q.J."/>
            <person name="Zhang Y."/>
            <person name="Li K."/>
            <person name="Lu H.F."/>
            <person name="Shi C."/>
            <person name="Zhu S.T."/>
            <person name="Xiao Z.Y."/>
            <person name="Nan H."/>
            <person name="Yue Y."/>
            <person name="Zhu X.G."/>
            <person name="Wu Y."/>
            <person name="Hong X.N."/>
            <person name="Fan G.Y."/>
            <person name="Tong Y."/>
            <person name="Zhang D."/>
            <person name="Mao C.L."/>
            <person name="Liu Y.L."/>
            <person name="Hao S.J."/>
            <person name="Liu W.Q."/>
            <person name="Lv M.Q."/>
            <person name="Zhang H.B."/>
            <person name="Liu Y."/>
            <person name="Hu-Tang G.R."/>
            <person name="Wang J.P."/>
            <person name="Wang J.H."/>
            <person name="Sun Y.H."/>
            <person name="Ni S.B."/>
            <person name="Chen W.B."/>
            <person name="Zhang X.C."/>
            <person name="Jiao Y.N."/>
            <person name="Eichler E.E."/>
            <person name="Li G.H."/>
            <person name="Liu X."/>
            <person name="Gao L.Z."/>
        </authorList>
    </citation>
    <scope>NUCLEOTIDE SEQUENCE [LARGE SCALE GENOMIC DNA]</scope>
    <source>
        <strain evidence="3">cv. GT1</strain>
        <tissue evidence="2">Leaf</tissue>
    </source>
</reference>
<organism evidence="2 3">
    <name type="scientific">Hevea brasiliensis</name>
    <name type="common">Para rubber tree</name>
    <name type="synonym">Siphonia brasiliensis</name>
    <dbReference type="NCBI Taxonomy" id="3981"/>
    <lineage>
        <taxon>Eukaryota</taxon>
        <taxon>Viridiplantae</taxon>
        <taxon>Streptophyta</taxon>
        <taxon>Embryophyta</taxon>
        <taxon>Tracheophyta</taxon>
        <taxon>Spermatophyta</taxon>
        <taxon>Magnoliopsida</taxon>
        <taxon>eudicotyledons</taxon>
        <taxon>Gunneridae</taxon>
        <taxon>Pentapetalae</taxon>
        <taxon>rosids</taxon>
        <taxon>fabids</taxon>
        <taxon>Malpighiales</taxon>
        <taxon>Euphorbiaceae</taxon>
        <taxon>Crotonoideae</taxon>
        <taxon>Micrandreae</taxon>
        <taxon>Hevea</taxon>
    </lineage>
</organism>
<feature type="compositionally biased region" description="Gly residues" evidence="1">
    <location>
        <begin position="140"/>
        <end position="155"/>
    </location>
</feature>
<dbReference type="Proteomes" id="UP000467840">
    <property type="component" value="Chromosome 10"/>
</dbReference>
<sequence>MDSKQFGQATSGPPYEARNIVLGRLICVFDFIWYFLNPQYQYGPHDIGNDEKIMLGLKKAIQRLESDLMNQARALNQALMFRDKLWSFGMALAQRPIKISDPAKWWITYGESASEVRKIAITVLSQTTSASNCATSQLQEGGGGGGGGEGGGVFGGEAPFPEWPQTYRHRRSWGSGGAELSLSKGKGVQRRVFF</sequence>
<dbReference type="EMBL" id="JAAGAX010000003">
    <property type="protein sequence ID" value="KAF2321172.1"/>
    <property type="molecule type" value="Genomic_DNA"/>
</dbReference>
<protein>
    <recommendedName>
        <fullName evidence="4">HAT C-terminal dimerisation domain-containing protein</fullName>
    </recommendedName>
</protein>
<comment type="caution">
    <text evidence="2">The sequence shown here is derived from an EMBL/GenBank/DDBJ whole genome shotgun (WGS) entry which is preliminary data.</text>
</comment>
<gene>
    <name evidence="2" type="ORF">GH714_034906</name>
</gene>
<evidence type="ECO:0000313" key="3">
    <source>
        <dbReference type="Proteomes" id="UP000467840"/>
    </source>
</evidence>
<dbReference type="AlphaFoldDB" id="A0A6A6N4Q9"/>
<feature type="region of interest" description="Disordered" evidence="1">
    <location>
        <begin position="134"/>
        <end position="155"/>
    </location>
</feature>
<proteinExistence type="predicted"/>
<name>A0A6A6N4Q9_HEVBR</name>
<accession>A0A6A6N4Q9</accession>
<keyword evidence="3" id="KW-1185">Reference proteome</keyword>
<evidence type="ECO:0008006" key="4">
    <source>
        <dbReference type="Google" id="ProtNLM"/>
    </source>
</evidence>
<evidence type="ECO:0000313" key="2">
    <source>
        <dbReference type="EMBL" id="KAF2321172.1"/>
    </source>
</evidence>
<evidence type="ECO:0000256" key="1">
    <source>
        <dbReference type="SAM" id="MobiDB-lite"/>
    </source>
</evidence>